<evidence type="ECO:0000313" key="6">
    <source>
        <dbReference type="Proteomes" id="UP000601099"/>
    </source>
</evidence>
<dbReference type="InterPro" id="IPR013708">
    <property type="entry name" value="Shikimate_DH-bd_N"/>
</dbReference>
<dbReference type="Gene3D" id="3.40.50.10860">
    <property type="entry name" value="Leucine Dehydrogenase, chain A, domain 1"/>
    <property type="match status" value="1"/>
</dbReference>
<accession>A0ABS0KZW4</accession>
<protein>
    <submittedName>
        <fullName evidence="5">Shikimate dehydrogenase</fullName>
    </submittedName>
</protein>
<comment type="pathway">
    <text evidence="1">Metabolic intermediate biosynthesis; chorismate biosynthesis; chorismate from D-erythrose 4-phosphate and phosphoenolpyruvate: step 4/7.</text>
</comment>
<keyword evidence="3" id="KW-0057">Aromatic amino acid biosynthesis</keyword>
<dbReference type="InterPro" id="IPR046346">
    <property type="entry name" value="Aminoacid_DH-like_N_sf"/>
</dbReference>
<evidence type="ECO:0000256" key="3">
    <source>
        <dbReference type="ARBA" id="ARBA00023141"/>
    </source>
</evidence>
<dbReference type="PANTHER" id="PTHR21089:SF1">
    <property type="entry name" value="BIFUNCTIONAL 3-DEHYDROQUINATE DEHYDRATASE_SHIKIMATE DEHYDROGENASE, CHLOROPLASTIC"/>
    <property type="match status" value="1"/>
</dbReference>
<dbReference type="PANTHER" id="PTHR21089">
    <property type="entry name" value="SHIKIMATE DEHYDROGENASE"/>
    <property type="match status" value="1"/>
</dbReference>
<dbReference type="SUPFAM" id="SSF53223">
    <property type="entry name" value="Aminoacid dehydrogenase-like, N-terminal domain"/>
    <property type="match status" value="1"/>
</dbReference>
<name>A0ABS0KZW4_9BACT</name>
<gene>
    <name evidence="5" type="ORF">I5L79_07600</name>
</gene>
<evidence type="ECO:0000313" key="5">
    <source>
        <dbReference type="EMBL" id="MBG8553405.1"/>
    </source>
</evidence>
<dbReference type="EMBL" id="JADWYK010000003">
    <property type="protein sequence ID" value="MBG8553405.1"/>
    <property type="molecule type" value="Genomic_DNA"/>
</dbReference>
<keyword evidence="6" id="KW-1185">Reference proteome</keyword>
<dbReference type="InterPro" id="IPR022893">
    <property type="entry name" value="Shikimate_DH_fam"/>
</dbReference>
<sequence length="245" mass="27715">MPTYGLLGRTLTHSFSQTYFTQKFQSLQLADHHYELFELPFIDELPALLERHPELRGLNVTIPYKENVWPYLHDTAPTAARVGAVNVIEFRPDGRLIGHNTDMIGFRESVRDFLPRGFEGRALVLGNGGAAKAVEVALRDLNIGYWIVSRHPLGAGLTYEELTPELLRGHQLIINTTPVGTYPNVDDCPTLAYEALTPEHFLYDLVYNPRETEFMKRGQAQGAATKNGFEMLCLQAEAAWDIWKK</sequence>
<dbReference type="CDD" id="cd01065">
    <property type="entry name" value="NAD_bind_Shikimate_DH"/>
    <property type="match status" value="1"/>
</dbReference>
<evidence type="ECO:0000256" key="2">
    <source>
        <dbReference type="ARBA" id="ARBA00023002"/>
    </source>
</evidence>
<keyword evidence="2" id="KW-0560">Oxidoreductase</keyword>
<reference evidence="5 6" key="1">
    <citation type="submission" date="2020-11" db="EMBL/GenBank/DDBJ databases">
        <title>Hymenobacter sp.</title>
        <authorList>
            <person name="Kim M.K."/>
        </authorList>
    </citation>
    <scope>NUCLEOTIDE SEQUENCE [LARGE SCALE GENOMIC DNA]</scope>
    <source>
        <strain evidence="5 6">BT594</strain>
    </source>
</reference>
<dbReference type="SUPFAM" id="SSF51735">
    <property type="entry name" value="NAD(P)-binding Rossmann-fold domains"/>
    <property type="match status" value="1"/>
</dbReference>
<dbReference type="InterPro" id="IPR036291">
    <property type="entry name" value="NAD(P)-bd_dom_sf"/>
</dbReference>
<dbReference type="Pfam" id="PF08501">
    <property type="entry name" value="Shikimate_dh_N"/>
    <property type="match status" value="1"/>
</dbReference>
<evidence type="ECO:0000259" key="4">
    <source>
        <dbReference type="Pfam" id="PF08501"/>
    </source>
</evidence>
<feature type="domain" description="Shikimate dehydrogenase substrate binding N-terminal" evidence="4">
    <location>
        <begin position="6"/>
        <end position="88"/>
    </location>
</feature>
<dbReference type="Proteomes" id="UP000601099">
    <property type="component" value="Unassembled WGS sequence"/>
</dbReference>
<dbReference type="Gene3D" id="3.40.50.720">
    <property type="entry name" value="NAD(P)-binding Rossmann-like Domain"/>
    <property type="match status" value="1"/>
</dbReference>
<proteinExistence type="predicted"/>
<keyword evidence="3" id="KW-0028">Amino-acid biosynthesis</keyword>
<dbReference type="RefSeq" id="WP_196954419.1">
    <property type="nucleotide sequence ID" value="NZ_JADWYK010000003.1"/>
</dbReference>
<comment type="caution">
    <text evidence="5">The sequence shown here is derived from an EMBL/GenBank/DDBJ whole genome shotgun (WGS) entry which is preliminary data.</text>
</comment>
<organism evidence="5 6">
    <name type="scientific">Hymenobacter guriensis</name>
    <dbReference type="NCBI Taxonomy" id="2793065"/>
    <lineage>
        <taxon>Bacteria</taxon>
        <taxon>Pseudomonadati</taxon>
        <taxon>Bacteroidota</taxon>
        <taxon>Cytophagia</taxon>
        <taxon>Cytophagales</taxon>
        <taxon>Hymenobacteraceae</taxon>
        <taxon>Hymenobacter</taxon>
    </lineage>
</organism>
<evidence type="ECO:0000256" key="1">
    <source>
        <dbReference type="ARBA" id="ARBA00004871"/>
    </source>
</evidence>